<dbReference type="Pfam" id="PF00596">
    <property type="entry name" value="Aldolase_II"/>
    <property type="match status" value="1"/>
</dbReference>
<name>E0U791_GLOV7</name>
<dbReference type="PANTHER" id="PTHR22789:SF0">
    <property type="entry name" value="3-OXO-TETRONATE 4-PHOSPHATE DECARBOXYLASE-RELATED"/>
    <property type="match status" value="1"/>
</dbReference>
<feature type="domain" description="Class II aldolase/adducin N-terminal" evidence="3">
    <location>
        <begin position="56"/>
        <end position="210"/>
    </location>
</feature>
<keyword evidence="5" id="KW-1185">Reference proteome</keyword>
<reference evidence="5" key="1">
    <citation type="journal article" date="2011" name="MBio">
        <title>Novel metabolic attributes of the genus Cyanothece, comprising a group of unicellular nitrogen-fixing Cyanobacteria.</title>
        <authorList>
            <person name="Bandyopadhyay A."/>
            <person name="Elvitigala T."/>
            <person name="Welsh E."/>
            <person name="Stockel J."/>
            <person name="Liberton M."/>
            <person name="Min H."/>
            <person name="Sherman L.A."/>
            <person name="Pakrasi H.B."/>
        </authorList>
    </citation>
    <scope>NUCLEOTIDE SEQUENCE [LARGE SCALE GENOMIC DNA]</scope>
    <source>
        <strain evidence="5">PCC 7822</strain>
    </source>
</reference>
<dbReference type="STRING" id="497965.Cyan7822_0433"/>
<evidence type="ECO:0000256" key="1">
    <source>
        <dbReference type="ARBA" id="ARBA00022723"/>
    </source>
</evidence>
<evidence type="ECO:0000259" key="3">
    <source>
        <dbReference type="Pfam" id="PF00596"/>
    </source>
</evidence>
<dbReference type="eggNOG" id="COG0235">
    <property type="taxonomic scope" value="Bacteria"/>
</dbReference>
<dbReference type="KEGG" id="cyj:Cyan7822_0433"/>
<dbReference type="HOGENOM" id="CLU_088910_0_0_3"/>
<keyword evidence="1" id="KW-0479">Metal-binding</keyword>
<dbReference type="PANTHER" id="PTHR22789">
    <property type="entry name" value="FUCULOSE PHOSPHATE ALDOLASE"/>
    <property type="match status" value="1"/>
</dbReference>
<accession>E0U791</accession>
<dbReference type="AlphaFoldDB" id="E0U791"/>
<dbReference type="InterPro" id="IPR050197">
    <property type="entry name" value="Aldolase_class_II_sugar_metab"/>
</dbReference>
<protein>
    <submittedName>
        <fullName evidence="4">Class II aldolase/adducin family protein</fullName>
    </submittedName>
</protein>
<dbReference type="EMBL" id="CP002198">
    <property type="protein sequence ID" value="ADN12478.1"/>
    <property type="molecule type" value="Genomic_DNA"/>
</dbReference>
<dbReference type="GO" id="GO:0005829">
    <property type="term" value="C:cytosol"/>
    <property type="evidence" value="ECO:0007669"/>
    <property type="project" value="TreeGrafter"/>
</dbReference>
<keyword evidence="2" id="KW-0456">Lyase</keyword>
<proteinExistence type="predicted"/>
<evidence type="ECO:0000313" key="5">
    <source>
        <dbReference type="Proteomes" id="UP000008206"/>
    </source>
</evidence>
<dbReference type="Proteomes" id="UP000008206">
    <property type="component" value="Chromosome"/>
</dbReference>
<dbReference type="SUPFAM" id="SSF53639">
    <property type="entry name" value="AraD/HMP-PK domain-like"/>
    <property type="match status" value="1"/>
</dbReference>
<gene>
    <name evidence="4" type="ordered locus">Cyan7822_0433</name>
</gene>
<dbReference type="InterPro" id="IPR001303">
    <property type="entry name" value="Aldolase_II/adducin_N"/>
</dbReference>
<sequence length="212" mass="24298">MDVITRLKMIDEGYVKYHCEWLDSPSVTFEQIEELNQWRHKLFQLGLIGQYDNGIGFGNVSIRCLDQEHQFIISGTKTGGIPELNEQHYTRVIDYDWEKNWLICRGSIQASSEALTHAAVYTANPHINAVIHVHHLKLWQTLMDKVPTTAKDIAYGTPEMAQEIIRLCQLGNLKEAKILVMSGHWEGVMAFGCNLTEAGNLLLEYYQQCQLF</sequence>
<evidence type="ECO:0000256" key="2">
    <source>
        <dbReference type="ARBA" id="ARBA00023239"/>
    </source>
</evidence>
<evidence type="ECO:0000313" key="4">
    <source>
        <dbReference type="EMBL" id="ADN12478.1"/>
    </source>
</evidence>
<dbReference type="GO" id="GO:0046872">
    <property type="term" value="F:metal ion binding"/>
    <property type="evidence" value="ECO:0007669"/>
    <property type="project" value="UniProtKB-KW"/>
</dbReference>
<dbReference type="GO" id="GO:0019323">
    <property type="term" value="P:pentose catabolic process"/>
    <property type="evidence" value="ECO:0007669"/>
    <property type="project" value="TreeGrafter"/>
</dbReference>
<dbReference type="Gene3D" id="3.40.225.10">
    <property type="entry name" value="Class II aldolase/adducin N-terminal domain"/>
    <property type="match status" value="1"/>
</dbReference>
<dbReference type="InterPro" id="IPR036409">
    <property type="entry name" value="Aldolase_II/adducin_N_sf"/>
</dbReference>
<organism evidence="4 5">
    <name type="scientific">Gloeothece verrucosa (strain PCC 7822)</name>
    <name type="common">Cyanothece sp. (strain PCC 7822)</name>
    <dbReference type="NCBI Taxonomy" id="497965"/>
    <lineage>
        <taxon>Bacteria</taxon>
        <taxon>Bacillati</taxon>
        <taxon>Cyanobacteriota</taxon>
        <taxon>Cyanophyceae</taxon>
        <taxon>Oscillatoriophycideae</taxon>
        <taxon>Chroococcales</taxon>
        <taxon>Aphanothecaceae</taxon>
        <taxon>Gloeothece</taxon>
        <taxon>Gloeothece verrucosa</taxon>
    </lineage>
</organism>
<dbReference type="GO" id="GO:0016832">
    <property type="term" value="F:aldehyde-lyase activity"/>
    <property type="evidence" value="ECO:0007669"/>
    <property type="project" value="TreeGrafter"/>
</dbReference>